<evidence type="ECO:0000256" key="1">
    <source>
        <dbReference type="SAM" id="SignalP"/>
    </source>
</evidence>
<dbReference type="Pfam" id="PF01223">
    <property type="entry name" value="Endonuclease_NS"/>
    <property type="match status" value="1"/>
</dbReference>
<comment type="caution">
    <text evidence="4">The sequence shown here is derived from an EMBL/GenBank/DDBJ whole genome shotgun (WGS) entry which is preliminary data.</text>
</comment>
<feature type="domain" description="DNA/RNA non-specific endonuclease/pyrophosphatase/phosphodiesterase" evidence="3">
    <location>
        <begin position="73"/>
        <end position="284"/>
    </location>
</feature>
<evidence type="ECO:0000259" key="2">
    <source>
        <dbReference type="SMART" id="SM00477"/>
    </source>
</evidence>
<keyword evidence="5" id="KW-1185">Reference proteome</keyword>
<feature type="signal peptide" evidence="1">
    <location>
        <begin position="1"/>
        <end position="30"/>
    </location>
</feature>
<dbReference type="SUPFAM" id="SSF54060">
    <property type="entry name" value="His-Me finger endonucleases"/>
    <property type="match status" value="1"/>
</dbReference>
<dbReference type="InterPro" id="IPR040255">
    <property type="entry name" value="Non-specific_endonuclease"/>
</dbReference>
<protein>
    <submittedName>
        <fullName evidence="4">DNA/RNA non-specific endonuclease</fullName>
    </submittedName>
</protein>
<dbReference type="InterPro" id="IPR044925">
    <property type="entry name" value="His-Me_finger_sf"/>
</dbReference>
<keyword evidence="4" id="KW-0255">Endonuclease</keyword>
<dbReference type="PANTHER" id="PTHR13966">
    <property type="entry name" value="ENDONUCLEASE RELATED"/>
    <property type="match status" value="1"/>
</dbReference>
<dbReference type="Proteomes" id="UP001250698">
    <property type="component" value="Unassembled WGS sequence"/>
</dbReference>
<dbReference type="SMART" id="SM00477">
    <property type="entry name" value="NUC"/>
    <property type="match status" value="1"/>
</dbReference>
<dbReference type="GO" id="GO:0004519">
    <property type="term" value="F:endonuclease activity"/>
    <property type="evidence" value="ECO:0007669"/>
    <property type="project" value="UniProtKB-KW"/>
</dbReference>
<dbReference type="SMART" id="SM00892">
    <property type="entry name" value="Endonuclease_NS"/>
    <property type="match status" value="1"/>
</dbReference>
<sequence length="298" mass="32208">MLYTPVAFRRSGKYALLLASTLWVSSCSTSSDPAPAPPVPPILPPVALPEHLTLGNPSGATADEQQPTNFLLLKPQYALSYHRDRGIPNWVSWHLAQAHRGSAARQDDFRPDNALPAGWYQVQANSYSGSGFDRGHNCPSADWTSTVADNSATFLMTNMIPQAPRNNQQTWANLEDYSRAQLSNGAQEVYVIMGSYGKGGTGSNGYKTTLDQGRVTVPARIWKVIVILPTGDNDAARVSTSTRIIAVDTPNDNSINTNWGQYRTSVDAIEAATGYDLLSAVAPAVQQQVESRVDSGTL</sequence>
<dbReference type="RefSeq" id="WP_315997565.1">
    <property type="nucleotide sequence ID" value="NZ_JAWDJT010000003.1"/>
</dbReference>
<feature type="domain" description="ENPP1-3/EXOG-like endonuclease/phosphodiesterase" evidence="2">
    <location>
        <begin position="74"/>
        <end position="284"/>
    </location>
</feature>
<dbReference type="PANTHER" id="PTHR13966:SF5">
    <property type="entry name" value="ENDONUCLEASE G, MITOCHONDRIAL"/>
    <property type="match status" value="1"/>
</dbReference>
<keyword evidence="4" id="KW-0540">Nuclease</keyword>
<accession>A0ABU3TFC4</accession>
<dbReference type="InterPro" id="IPR044929">
    <property type="entry name" value="DNA/RNA_non-sp_Endonuclease_sf"/>
</dbReference>
<evidence type="ECO:0000313" key="5">
    <source>
        <dbReference type="Proteomes" id="UP001250698"/>
    </source>
</evidence>
<dbReference type="InterPro" id="IPR001604">
    <property type="entry name" value="Endo_G_ENPP1-like_dom"/>
</dbReference>
<dbReference type="Gene3D" id="3.40.570.10">
    <property type="entry name" value="Extracellular Endonuclease, subunit A"/>
    <property type="match status" value="1"/>
</dbReference>
<dbReference type="InterPro" id="IPR020821">
    <property type="entry name" value="ENPP1-3/EXOG-like_nuc-like"/>
</dbReference>
<name>A0ABU3TFC4_9BACT</name>
<feature type="chain" id="PRO_5046708890" evidence="1">
    <location>
        <begin position="31"/>
        <end position="298"/>
    </location>
</feature>
<keyword evidence="1" id="KW-0732">Signal</keyword>
<reference evidence="4 5" key="1">
    <citation type="submission" date="2023-10" db="EMBL/GenBank/DDBJ databases">
        <title>Hymenobacter endophyticus sp. nov., an isolate from the leaf tissues of wheat.</title>
        <authorList>
            <person name="Dai Y."/>
        </authorList>
    </citation>
    <scope>NUCLEOTIDE SEQUENCE [LARGE SCALE GENOMIC DNA]</scope>
    <source>
        <strain evidence="4 5">ZK17L-C2</strain>
    </source>
</reference>
<evidence type="ECO:0000259" key="3">
    <source>
        <dbReference type="SMART" id="SM00892"/>
    </source>
</evidence>
<proteinExistence type="predicted"/>
<evidence type="ECO:0000313" key="4">
    <source>
        <dbReference type="EMBL" id="MDU0370076.1"/>
    </source>
</evidence>
<dbReference type="CDD" id="cd00091">
    <property type="entry name" value="NUC"/>
    <property type="match status" value="1"/>
</dbReference>
<gene>
    <name evidence="4" type="ORF">ROI90_06695</name>
</gene>
<keyword evidence="4" id="KW-0378">Hydrolase</keyword>
<organism evidence="4 5">
    <name type="scientific">Hymenobacter endophyticus</name>
    <dbReference type="NCBI Taxonomy" id="3076335"/>
    <lineage>
        <taxon>Bacteria</taxon>
        <taxon>Pseudomonadati</taxon>
        <taxon>Bacteroidota</taxon>
        <taxon>Cytophagia</taxon>
        <taxon>Cytophagales</taxon>
        <taxon>Hymenobacteraceae</taxon>
        <taxon>Hymenobacter</taxon>
    </lineage>
</organism>
<dbReference type="EMBL" id="JAWDJT010000003">
    <property type="protein sequence ID" value="MDU0370076.1"/>
    <property type="molecule type" value="Genomic_DNA"/>
</dbReference>